<dbReference type="PROSITE" id="PS51462">
    <property type="entry name" value="NUDIX"/>
    <property type="match status" value="1"/>
</dbReference>
<dbReference type="EMBL" id="NPEY01000011">
    <property type="protein sequence ID" value="OZT73363.1"/>
    <property type="molecule type" value="Genomic_DNA"/>
</dbReference>
<evidence type="ECO:0000256" key="1">
    <source>
        <dbReference type="ARBA" id="ARBA00001946"/>
    </source>
</evidence>
<evidence type="ECO:0000313" key="5">
    <source>
        <dbReference type="EMBL" id="EHJ92637.1"/>
    </source>
</evidence>
<dbReference type="PROSITE" id="PS00893">
    <property type="entry name" value="NUDIX_BOX"/>
    <property type="match status" value="1"/>
</dbReference>
<keyword evidence="2 3" id="KW-0378">Hydrolase</keyword>
<reference evidence="5 7" key="1">
    <citation type="submission" date="2011-10" db="EMBL/GenBank/DDBJ databases">
        <authorList>
            <person name="Quillaguamn J."/>
            <person name="Guzmn D."/>
            <person name="Balderrama-Subieta A."/>
            <person name="Cardona-Ortuo C."/>
            <person name="Guevara-Martnez M."/>
            <person name="Callisaya-Quispe N."/>
        </authorList>
    </citation>
    <scope>NUCLEOTIDE SEQUENCE [LARGE SCALE GENOMIC DNA]</scope>
    <source>
        <strain evidence="5 7">LC1</strain>
    </source>
</reference>
<dbReference type="EMBL" id="JH393258">
    <property type="protein sequence ID" value="EHJ92637.1"/>
    <property type="molecule type" value="Genomic_DNA"/>
</dbReference>
<dbReference type="Proteomes" id="UP000216538">
    <property type="component" value="Unassembled WGS sequence"/>
</dbReference>
<dbReference type="OrthoDB" id="9804442at2"/>
<dbReference type="InterPro" id="IPR020476">
    <property type="entry name" value="Nudix_hydrolase"/>
</dbReference>
<sequence>MQRLAHLVHESLAQPLDVERLRVLKREAARAIVTRDDKILLLYTERYDDFSFPGGGIDPGESPEAGLHRELHEETGANQIEIVSHFGYVTEYAPTFKADWDVMYQTSHWFSCEIGHTLGETRFEDYEVANGMSAAWVSLEDALTHNRSVIQRRPSKMGISIHRETLVLERVAEALMESPQVPA</sequence>
<dbReference type="RefSeq" id="WP_007113546.1">
    <property type="nucleotide sequence ID" value="NZ_JH393258.1"/>
</dbReference>
<dbReference type="SUPFAM" id="SSF55811">
    <property type="entry name" value="Nudix"/>
    <property type="match status" value="1"/>
</dbReference>
<proteinExistence type="inferred from homology"/>
<evidence type="ECO:0000259" key="4">
    <source>
        <dbReference type="PROSITE" id="PS51462"/>
    </source>
</evidence>
<comment type="cofactor">
    <cofactor evidence="1">
        <name>Mg(2+)</name>
        <dbReference type="ChEBI" id="CHEBI:18420"/>
    </cofactor>
</comment>
<evidence type="ECO:0000313" key="7">
    <source>
        <dbReference type="Proteomes" id="UP000005756"/>
    </source>
</evidence>
<dbReference type="CDD" id="cd02883">
    <property type="entry name" value="NUDIX_Hydrolase"/>
    <property type="match status" value="1"/>
</dbReference>
<dbReference type="AlphaFoldDB" id="A0A265DVM1"/>
<reference evidence="6 8" key="2">
    <citation type="submission" date="2017-07" db="EMBL/GenBank/DDBJ databases">
        <title>Shotgun whole genome sequences of three halophilic bacterial isolates.</title>
        <authorList>
            <person name="Pozzo T."/>
            <person name="Higdon S.M."/>
            <person name="Quillaguaman J."/>
        </authorList>
    </citation>
    <scope>NUCLEOTIDE SEQUENCE [LARGE SCALE GENOMIC DNA]</scope>
    <source>
        <strain evidence="6 8">LC1</strain>
    </source>
</reference>
<comment type="similarity">
    <text evidence="3">Belongs to the Nudix hydrolase family.</text>
</comment>
<dbReference type="PANTHER" id="PTHR43046">
    <property type="entry name" value="GDP-MANNOSE MANNOSYL HYDROLASE"/>
    <property type="match status" value="1"/>
</dbReference>
<evidence type="ECO:0000256" key="3">
    <source>
        <dbReference type="RuleBase" id="RU003476"/>
    </source>
</evidence>
<gene>
    <name evidence="6" type="ORF">CE457_14685</name>
    <name evidence="5" type="ORF">KUC_2594</name>
</gene>
<evidence type="ECO:0000313" key="8">
    <source>
        <dbReference type="Proteomes" id="UP000216538"/>
    </source>
</evidence>
<dbReference type="InterPro" id="IPR015797">
    <property type="entry name" value="NUDIX_hydrolase-like_dom_sf"/>
</dbReference>
<dbReference type="Proteomes" id="UP000005756">
    <property type="component" value="Unassembled WGS sequence"/>
</dbReference>
<dbReference type="Pfam" id="PF00293">
    <property type="entry name" value="NUDIX"/>
    <property type="match status" value="1"/>
</dbReference>
<protein>
    <submittedName>
        <fullName evidence="6">NUDIX domain-containing protein</fullName>
    </submittedName>
    <submittedName>
        <fullName evidence="5">RNA pyrophosphohydrolase</fullName>
    </submittedName>
</protein>
<dbReference type="PANTHER" id="PTHR43046:SF15">
    <property type="entry name" value="MUTT_NUDIX FAMILY PROTEIN"/>
    <property type="match status" value="1"/>
</dbReference>
<dbReference type="PRINTS" id="PR00502">
    <property type="entry name" value="NUDIXFAMILY"/>
</dbReference>
<dbReference type="Gene3D" id="3.90.79.10">
    <property type="entry name" value="Nucleoside Triphosphate Pyrophosphohydrolase"/>
    <property type="match status" value="1"/>
</dbReference>
<dbReference type="STRING" id="1072583.KUC_2594"/>
<accession>A0A265DVM1</accession>
<keyword evidence="8" id="KW-1185">Reference proteome</keyword>
<dbReference type="GO" id="GO:0016787">
    <property type="term" value="F:hydrolase activity"/>
    <property type="evidence" value="ECO:0007669"/>
    <property type="project" value="UniProtKB-KW"/>
</dbReference>
<organism evidence="5 7">
    <name type="scientific">Vreelandella boliviensis LC1</name>
    <dbReference type="NCBI Taxonomy" id="1072583"/>
    <lineage>
        <taxon>Bacteria</taxon>
        <taxon>Pseudomonadati</taxon>
        <taxon>Pseudomonadota</taxon>
        <taxon>Gammaproteobacteria</taxon>
        <taxon>Oceanospirillales</taxon>
        <taxon>Halomonadaceae</taxon>
        <taxon>Vreelandella</taxon>
    </lineage>
</organism>
<evidence type="ECO:0000256" key="2">
    <source>
        <dbReference type="ARBA" id="ARBA00022801"/>
    </source>
</evidence>
<name>A0A265DVM1_9GAMM</name>
<evidence type="ECO:0000313" key="6">
    <source>
        <dbReference type="EMBL" id="OZT73363.1"/>
    </source>
</evidence>
<feature type="domain" description="Nudix hydrolase" evidence="4">
    <location>
        <begin position="24"/>
        <end position="163"/>
    </location>
</feature>
<dbReference type="InterPro" id="IPR000086">
    <property type="entry name" value="NUDIX_hydrolase_dom"/>
</dbReference>
<dbReference type="InterPro" id="IPR020084">
    <property type="entry name" value="NUDIX_hydrolase_CS"/>
</dbReference>